<keyword evidence="4" id="KW-1003">Cell membrane</keyword>
<dbReference type="PANTHER" id="PTHR30472:SF25">
    <property type="entry name" value="ABC TRANSPORTER PERMEASE PROTEIN MJ0876-RELATED"/>
    <property type="match status" value="1"/>
</dbReference>
<evidence type="ECO:0000256" key="6">
    <source>
        <dbReference type="ARBA" id="ARBA00022989"/>
    </source>
</evidence>
<dbReference type="EMBL" id="BSDY01000014">
    <property type="protein sequence ID" value="GLI57211.1"/>
    <property type="molecule type" value="Genomic_DNA"/>
</dbReference>
<dbReference type="GO" id="GO:0022857">
    <property type="term" value="F:transmembrane transporter activity"/>
    <property type="evidence" value="ECO:0007669"/>
    <property type="project" value="InterPro"/>
</dbReference>
<dbReference type="FunFam" id="1.10.3470.10:FF:000001">
    <property type="entry name" value="Vitamin B12 ABC transporter permease BtuC"/>
    <property type="match status" value="1"/>
</dbReference>
<keyword evidence="10" id="KW-1185">Reference proteome</keyword>
<keyword evidence="5 8" id="KW-0812">Transmembrane</keyword>
<comment type="similarity">
    <text evidence="2">Belongs to the binding-protein-dependent transport system permease family. FecCD subfamily.</text>
</comment>
<keyword evidence="6 8" id="KW-1133">Transmembrane helix</keyword>
<dbReference type="GO" id="GO:0005886">
    <property type="term" value="C:plasma membrane"/>
    <property type="evidence" value="ECO:0007669"/>
    <property type="project" value="UniProtKB-SubCell"/>
</dbReference>
<evidence type="ECO:0000256" key="8">
    <source>
        <dbReference type="SAM" id="Phobius"/>
    </source>
</evidence>
<feature type="transmembrane region" description="Helical" evidence="8">
    <location>
        <begin position="65"/>
        <end position="86"/>
    </location>
</feature>
<keyword evidence="7 8" id="KW-0472">Membrane</keyword>
<dbReference type="Proteomes" id="UP001144471">
    <property type="component" value="Unassembled WGS sequence"/>
</dbReference>
<dbReference type="Gene3D" id="1.10.3470.10">
    <property type="entry name" value="ABC transporter involved in vitamin B12 uptake, BtuC"/>
    <property type="match status" value="1"/>
</dbReference>
<dbReference type="GO" id="GO:0033214">
    <property type="term" value="P:siderophore-iron import into cell"/>
    <property type="evidence" value="ECO:0007669"/>
    <property type="project" value="TreeGrafter"/>
</dbReference>
<protein>
    <submittedName>
        <fullName evidence="9">Corrinoid ABC transporter permease</fullName>
    </submittedName>
</protein>
<evidence type="ECO:0000256" key="4">
    <source>
        <dbReference type="ARBA" id="ARBA00022475"/>
    </source>
</evidence>
<dbReference type="AlphaFoldDB" id="A0A9W6LNC9"/>
<name>A0A9W6LNC9_9FUSO</name>
<dbReference type="SUPFAM" id="SSF81345">
    <property type="entry name" value="ABC transporter involved in vitamin B12 uptake, BtuC"/>
    <property type="match status" value="1"/>
</dbReference>
<evidence type="ECO:0000256" key="7">
    <source>
        <dbReference type="ARBA" id="ARBA00023136"/>
    </source>
</evidence>
<accession>A0A9W6LNC9</accession>
<feature type="transmembrane region" description="Helical" evidence="8">
    <location>
        <begin position="6"/>
        <end position="24"/>
    </location>
</feature>
<feature type="transmembrane region" description="Helical" evidence="8">
    <location>
        <begin position="197"/>
        <end position="215"/>
    </location>
</feature>
<evidence type="ECO:0000313" key="9">
    <source>
        <dbReference type="EMBL" id="GLI57211.1"/>
    </source>
</evidence>
<organism evidence="9 10">
    <name type="scientific">Propionigenium maris DSM 9537</name>
    <dbReference type="NCBI Taxonomy" id="1123000"/>
    <lineage>
        <taxon>Bacteria</taxon>
        <taxon>Fusobacteriati</taxon>
        <taxon>Fusobacteriota</taxon>
        <taxon>Fusobacteriia</taxon>
        <taxon>Fusobacteriales</taxon>
        <taxon>Fusobacteriaceae</taxon>
        <taxon>Propionigenium</taxon>
    </lineage>
</organism>
<dbReference type="InterPro" id="IPR037294">
    <property type="entry name" value="ABC_BtuC-like"/>
</dbReference>
<reference evidence="9" key="1">
    <citation type="submission" date="2022-12" db="EMBL/GenBank/DDBJ databases">
        <title>Reference genome sequencing for broad-spectrum identification of bacterial and archaeal isolates by mass spectrometry.</title>
        <authorList>
            <person name="Sekiguchi Y."/>
            <person name="Tourlousse D.M."/>
        </authorList>
    </citation>
    <scope>NUCLEOTIDE SEQUENCE</scope>
    <source>
        <strain evidence="9">10succ1</strain>
    </source>
</reference>
<evidence type="ECO:0000256" key="2">
    <source>
        <dbReference type="ARBA" id="ARBA00007935"/>
    </source>
</evidence>
<proteinExistence type="inferred from homology"/>
<gene>
    <name evidence="9" type="ORF">PM10SUCC1_27250</name>
</gene>
<dbReference type="RefSeq" id="WP_281836712.1">
    <property type="nucleotide sequence ID" value="NZ_BSDY01000014.1"/>
</dbReference>
<evidence type="ECO:0000256" key="5">
    <source>
        <dbReference type="ARBA" id="ARBA00022692"/>
    </source>
</evidence>
<dbReference type="InterPro" id="IPR000522">
    <property type="entry name" value="ABC_transptr_permease_BtuC"/>
</dbReference>
<dbReference type="Pfam" id="PF01032">
    <property type="entry name" value="FecCD"/>
    <property type="match status" value="1"/>
</dbReference>
<feature type="transmembrane region" description="Helical" evidence="8">
    <location>
        <begin position="241"/>
        <end position="267"/>
    </location>
</feature>
<dbReference type="PANTHER" id="PTHR30472">
    <property type="entry name" value="FERRIC ENTEROBACTIN TRANSPORT SYSTEM PERMEASE PROTEIN"/>
    <property type="match status" value="1"/>
</dbReference>
<feature type="transmembrane region" description="Helical" evidence="8">
    <location>
        <begin position="309"/>
        <end position="327"/>
    </location>
</feature>
<dbReference type="CDD" id="cd06550">
    <property type="entry name" value="TM_ABC_iron-siderophores_like"/>
    <property type="match status" value="1"/>
</dbReference>
<evidence type="ECO:0000256" key="3">
    <source>
        <dbReference type="ARBA" id="ARBA00022448"/>
    </source>
</evidence>
<evidence type="ECO:0000256" key="1">
    <source>
        <dbReference type="ARBA" id="ARBA00004651"/>
    </source>
</evidence>
<keyword evidence="3" id="KW-0813">Transport</keyword>
<feature type="transmembrane region" description="Helical" evidence="8">
    <location>
        <begin position="106"/>
        <end position="135"/>
    </location>
</feature>
<evidence type="ECO:0000313" key="10">
    <source>
        <dbReference type="Proteomes" id="UP001144471"/>
    </source>
</evidence>
<sequence length="336" mass="35755">MEKQRFRGWLVGGGIVLFISILLYSSMGFMKLPVGDVFKVIFNINDPAIGETPAFIIKEVRLPRIAVSMIAGAALSLSGLVFQGVLLNPLADPYTLGISAGASFGAALGIILGVSFLGVFTVPFLAFIFSLLSLYTVMKMASFSGKINSISLILSGVIVGSFFSAGLSFTKYIAGDDVASIVFWLMGSFSSKTWPEAYILGGTTLAALSVFLYYGDELNIISLGEKNAIAMGVDTSRVRKILLVTASILSAVAVSVCGIIGFVGLIVPHLMRFLVGTDNRRLTLISALWGAIILSAADNMVRAVLPNEIPIGIMTALLGAPFFAFIFRKKLRGGRL</sequence>
<feature type="transmembrane region" description="Helical" evidence="8">
    <location>
        <begin position="147"/>
        <end position="166"/>
    </location>
</feature>
<comment type="subcellular location">
    <subcellularLocation>
        <location evidence="1">Cell membrane</location>
        <topology evidence="1">Multi-pass membrane protein</topology>
    </subcellularLocation>
</comment>
<comment type="caution">
    <text evidence="9">The sequence shown here is derived from an EMBL/GenBank/DDBJ whole genome shotgun (WGS) entry which is preliminary data.</text>
</comment>